<feature type="region of interest" description="Disordered" evidence="12">
    <location>
        <begin position="779"/>
        <end position="849"/>
    </location>
</feature>
<dbReference type="SMART" id="SM00028">
    <property type="entry name" value="TPR"/>
    <property type="match status" value="4"/>
</dbReference>
<dbReference type="PANTHER" id="PTHR46492">
    <property type="entry name" value="DYNEIN ASSEMBLY FACTOR 4, AXONEMAL"/>
    <property type="match status" value="1"/>
</dbReference>
<feature type="compositionally biased region" description="Basic and acidic residues" evidence="12">
    <location>
        <begin position="247"/>
        <end position="258"/>
    </location>
</feature>
<dbReference type="PROSITE" id="PS50005">
    <property type="entry name" value="TPR"/>
    <property type="match status" value="1"/>
</dbReference>
<dbReference type="PANTHER" id="PTHR46492:SF1">
    <property type="entry name" value="DYNEIN AXONEMAL ASSEMBLY FACTOR 4"/>
    <property type="match status" value="1"/>
</dbReference>
<feature type="repeat" description="TPR" evidence="11">
    <location>
        <begin position="340"/>
        <end position="373"/>
    </location>
</feature>
<dbReference type="InterPro" id="IPR011990">
    <property type="entry name" value="TPR-like_helical_dom_sf"/>
</dbReference>
<dbReference type="InterPro" id="IPR007052">
    <property type="entry name" value="CS_dom"/>
</dbReference>
<accession>A0AAD3HLX0</accession>
<feature type="region of interest" description="Disordered" evidence="12">
    <location>
        <begin position="733"/>
        <end position="765"/>
    </location>
</feature>
<keyword evidence="4" id="KW-0677">Repeat</keyword>
<name>A0AAD3HLX0_9CHLO</name>
<feature type="compositionally biased region" description="Gly residues" evidence="12">
    <location>
        <begin position="828"/>
        <end position="839"/>
    </location>
</feature>
<evidence type="ECO:0000256" key="10">
    <source>
        <dbReference type="ARBA" id="ARBA00024430"/>
    </source>
</evidence>
<dbReference type="Proteomes" id="UP001054857">
    <property type="component" value="Unassembled WGS sequence"/>
</dbReference>
<keyword evidence="7" id="KW-0539">Nucleus</keyword>
<dbReference type="CDD" id="cd06469">
    <property type="entry name" value="p23_DYX1C1_like"/>
    <property type="match status" value="1"/>
</dbReference>
<evidence type="ECO:0000256" key="8">
    <source>
        <dbReference type="ARBA" id="ARBA00023273"/>
    </source>
</evidence>
<evidence type="ECO:0000256" key="7">
    <source>
        <dbReference type="ARBA" id="ARBA00023242"/>
    </source>
</evidence>
<keyword evidence="15" id="KW-1185">Reference proteome</keyword>
<dbReference type="InterPro" id="IPR037894">
    <property type="entry name" value="CS_DYX1C1"/>
</dbReference>
<evidence type="ECO:0000256" key="5">
    <source>
        <dbReference type="ARBA" id="ARBA00022803"/>
    </source>
</evidence>
<dbReference type="GO" id="GO:0036159">
    <property type="term" value="P:inner dynein arm assembly"/>
    <property type="evidence" value="ECO:0007669"/>
    <property type="project" value="TreeGrafter"/>
</dbReference>
<evidence type="ECO:0000256" key="4">
    <source>
        <dbReference type="ARBA" id="ARBA00022737"/>
    </source>
</evidence>
<evidence type="ECO:0000313" key="15">
    <source>
        <dbReference type="Proteomes" id="UP001054857"/>
    </source>
</evidence>
<dbReference type="Gene3D" id="1.25.40.10">
    <property type="entry name" value="Tetratricopeptide repeat domain"/>
    <property type="match status" value="2"/>
</dbReference>
<proteinExistence type="predicted"/>
<dbReference type="EMBL" id="BMAR01000013">
    <property type="protein sequence ID" value="GFR46189.1"/>
    <property type="molecule type" value="Genomic_DNA"/>
</dbReference>
<feature type="compositionally biased region" description="Low complexity" evidence="12">
    <location>
        <begin position="217"/>
        <end position="231"/>
    </location>
</feature>
<gene>
    <name evidence="14" type="ORF">Agub_g7718</name>
</gene>
<dbReference type="AlphaFoldDB" id="A0AAD3HLX0"/>
<dbReference type="Pfam" id="PF04969">
    <property type="entry name" value="CS"/>
    <property type="match status" value="1"/>
</dbReference>
<sequence length="864" mass="89662">MPLTPQYTWSETEASIDVTIEVPGISRSKADVFATDAFLKVNCPPYLFALDLYKDVDDNRSSATIIPSGVVFKLYKREAGLWGVLAATGDKAALTQRRNASIDRAYAGLEEARKARLARKQQEDKDATQRSMDVDRRKRQEVERRKAEELAEERGRLEEWRAGLKDGKDAESDYEDEEEEGEQGPAPQQERGVGEAAAPDHPHYHGKGWRPSTGTGAAAAKSASAAPAAAANRGGGEEEEYDSEGADDGRQGRSRREEADEEVEEEPPAQLAPRAAPSFKPLPPPRATLQPVQVSFTKLETGHLPAREHREEEIRAFRKQATSSPAPADGDCVDLAERQPLFLKDKGDAMYRAGNYSGALNAYSRALQLDGRLPALHANRAACRLALGDAGGCVADCDRALELLAESRSRLSQGLLHGPDAVALCRQLVRLLVRRAQARVALAEGGRGAAAAGGGAGGTELLAAALRDYEDAMSLSPGDASLAADAAELAASLQPADAAALRQRGDARFRGGDYEGAAGAFGALLGLPRSRVPESERLAAFSNRAACHLVLGRYAAARADCDAGLALLLPPPQQNTHMQAGAGTAGGGGGGGGGPEFGAAAGEQGLVRLDAWARTLHLPADNTDARSSSCSNGGSGDGVEKAGEGTAAAAACAGSAGSSGGGCGLAPAAAAAAAARLLTRRGAASAHLQHFAAAAADHSAAGGLLRRLGEVARAEAAEADAGRMRALAEGREQLPAPQREQEQTAPVPLSPLPPQPETSQQDQQELSGPIVTALMQPATMQAAEQQQQGKDGLDGGSGEVVGAQVQEEGTARQRREEEQDASGEQGKEQGGGGALGGGLRSRAEMAAAAAAAVSAVSLLEEVDD</sequence>
<keyword evidence="8" id="KW-0966">Cell projection</keyword>
<dbReference type="Gene3D" id="2.60.40.790">
    <property type="match status" value="1"/>
</dbReference>
<feature type="region of interest" description="Disordered" evidence="12">
    <location>
        <begin position="622"/>
        <end position="642"/>
    </location>
</feature>
<comment type="subcellular location">
    <subcellularLocation>
        <location evidence="2">Cell projection</location>
        <location evidence="2">Neuron projection</location>
    </subcellularLocation>
    <subcellularLocation>
        <location evidence="9">Dynein axonemal particle</location>
    </subcellularLocation>
    <subcellularLocation>
        <location evidence="1">Nucleus</location>
    </subcellularLocation>
</comment>
<protein>
    <recommendedName>
        <fullName evidence="10">Dynein axonemal assembly factor 4</fullName>
    </recommendedName>
</protein>
<comment type="caution">
    <text evidence="14">The sequence shown here is derived from an EMBL/GenBank/DDBJ whole genome shotgun (WGS) entry which is preliminary data.</text>
</comment>
<dbReference type="SUPFAM" id="SSF48452">
    <property type="entry name" value="TPR-like"/>
    <property type="match status" value="1"/>
</dbReference>
<reference evidence="14 15" key="1">
    <citation type="journal article" date="2021" name="Sci. Rep.">
        <title>Genome sequencing of the multicellular alga Astrephomene provides insights into convergent evolution of germ-soma differentiation.</title>
        <authorList>
            <person name="Yamashita S."/>
            <person name="Yamamoto K."/>
            <person name="Matsuzaki R."/>
            <person name="Suzuki S."/>
            <person name="Yamaguchi H."/>
            <person name="Hirooka S."/>
            <person name="Minakuchi Y."/>
            <person name="Miyagishima S."/>
            <person name="Kawachi M."/>
            <person name="Toyoda A."/>
            <person name="Nozaki H."/>
        </authorList>
    </citation>
    <scope>NUCLEOTIDE SEQUENCE [LARGE SCALE GENOMIC DNA]</scope>
    <source>
        <strain evidence="14 15">NIES-4017</strain>
    </source>
</reference>
<dbReference type="GO" id="GO:0003341">
    <property type="term" value="P:cilium movement"/>
    <property type="evidence" value="ECO:0007669"/>
    <property type="project" value="InterPro"/>
</dbReference>
<dbReference type="SUPFAM" id="SSF49764">
    <property type="entry name" value="HSP20-like chaperones"/>
    <property type="match status" value="1"/>
</dbReference>
<feature type="region of interest" description="Disordered" evidence="12">
    <location>
        <begin position="116"/>
        <end position="290"/>
    </location>
</feature>
<evidence type="ECO:0000259" key="13">
    <source>
        <dbReference type="PROSITE" id="PS51203"/>
    </source>
</evidence>
<evidence type="ECO:0000256" key="6">
    <source>
        <dbReference type="ARBA" id="ARBA00022902"/>
    </source>
</evidence>
<feature type="compositionally biased region" description="Acidic residues" evidence="12">
    <location>
        <begin position="237"/>
        <end position="246"/>
    </location>
</feature>
<dbReference type="PROSITE" id="PS51203">
    <property type="entry name" value="CS"/>
    <property type="match status" value="1"/>
</dbReference>
<dbReference type="GO" id="GO:0005634">
    <property type="term" value="C:nucleus"/>
    <property type="evidence" value="ECO:0007669"/>
    <property type="project" value="UniProtKB-SubCell"/>
</dbReference>
<evidence type="ECO:0000256" key="11">
    <source>
        <dbReference type="PROSITE-ProRule" id="PRU00339"/>
    </source>
</evidence>
<evidence type="ECO:0000313" key="14">
    <source>
        <dbReference type="EMBL" id="GFR46189.1"/>
    </source>
</evidence>
<keyword evidence="6" id="KW-0524">Neurogenesis</keyword>
<evidence type="ECO:0000256" key="3">
    <source>
        <dbReference type="ARBA" id="ARBA00022490"/>
    </source>
</evidence>
<keyword evidence="5 11" id="KW-0802">TPR repeat</keyword>
<evidence type="ECO:0000256" key="2">
    <source>
        <dbReference type="ARBA" id="ARBA00004487"/>
    </source>
</evidence>
<evidence type="ECO:0000256" key="9">
    <source>
        <dbReference type="ARBA" id="ARBA00024190"/>
    </source>
</evidence>
<feature type="compositionally biased region" description="Acidic residues" evidence="12">
    <location>
        <begin position="172"/>
        <end position="182"/>
    </location>
</feature>
<dbReference type="InterPro" id="IPR008978">
    <property type="entry name" value="HSP20-like_chaperone"/>
</dbReference>
<evidence type="ECO:0000256" key="12">
    <source>
        <dbReference type="SAM" id="MobiDB-lite"/>
    </source>
</evidence>
<organism evidence="14 15">
    <name type="scientific">Astrephomene gubernaculifera</name>
    <dbReference type="NCBI Taxonomy" id="47775"/>
    <lineage>
        <taxon>Eukaryota</taxon>
        <taxon>Viridiplantae</taxon>
        <taxon>Chlorophyta</taxon>
        <taxon>core chlorophytes</taxon>
        <taxon>Chlorophyceae</taxon>
        <taxon>CS clade</taxon>
        <taxon>Chlamydomonadales</taxon>
        <taxon>Astrephomenaceae</taxon>
        <taxon>Astrephomene</taxon>
    </lineage>
</organism>
<feature type="domain" description="CS" evidence="13">
    <location>
        <begin position="2"/>
        <end position="86"/>
    </location>
</feature>
<dbReference type="InterPro" id="IPR019734">
    <property type="entry name" value="TPR_rpt"/>
</dbReference>
<dbReference type="GO" id="GO:0120293">
    <property type="term" value="C:dynein axonemal particle"/>
    <property type="evidence" value="ECO:0007669"/>
    <property type="project" value="UniProtKB-SubCell"/>
</dbReference>
<dbReference type="InterPro" id="IPR052004">
    <property type="entry name" value="Dynein_assembly_factor_4"/>
</dbReference>
<feature type="compositionally biased region" description="Basic and acidic residues" evidence="12">
    <location>
        <begin position="116"/>
        <end position="171"/>
    </location>
</feature>
<dbReference type="GO" id="GO:0036158">
    <property type="term" value="P:outer dynein arm assembly"/>
    <property type="evidence" value="ECO:0007669"/>
    <property type="project" value="TreeGrafter"/>
</dbReference>
<evidence type="ECO:0000256" key="1">
    <source>
        <dbReference type="ARBA" id="ARBA00004123"/>
    </source>
</evidence>
<keyword evidence="3" id="KW-0963">Cytoplasm</keyword>